<dbReference type="EMBL" id="BK014938">
    <property type="protein sequence ID" value="DAD83471.1"/>
    <property type="molecule type" value="Genomic_DNA"/>
</dbReference>
<keyword evidence="3" id="KW-0231">Viral genome packaging</keyword>
<evidence type="ECO:0000313" key="5">
    <source>
        <dbReference type="EMBL" id="DAD83471.1"/>
    </source>
</evidence>
<reference evidence="5" key="1">
    <citation type="journal article" date="2021" name="Proc. Natl. Acad. Sci. U.S.A.">
        <title>A Catalog of Tens of Thousands of Viruses from Human Metagenomes Reveals Hidden Associations with Chronic Diseases.</title>
        <authorList>
            <person name="Tisza M.J."/>
            <person name="Buck C.B."/>
        </authorList>
    </citation>
    <scope>NUCLEOTIDE SEQUENCE</scope>
    <source>
        <strain evidence="5">Ctxc31</strain>
    </source>
</reference>
<keyword evidence="2" id="KW-1160">Virus entry into host cell</keyword>
<evidence type="ECO:0000256" key="2">
    <source>
        <dbReference type="ARBA" id="ARBA00023009"/>
    </source>
</evidence>
<feature type="compositionally biased region" description="Acidic residues" evidence="4">
    <location>
        <begin position="536"/>
        <end position="549"/>
    </location>
</feature>
<dbReference type="Pfam" id="PF04860">
    <property type="entry name" value="Phage_portal"/>
    <property type="match status" value="1"/>
</dbReference>
<feature type="region of interest" description="Disordered" evidence="4">
    <location>
        <begin position="527"/>
        <end position="549"/>
    </location>
</feature>
<organism evidence="5">
    <name type="scientific">Siphoviridae sp. ctxc31</name>
    <dbReference type="NCBI Taxonomy" id="2826520"/>
    <lineage>
        <taxon>Viruses</taxon>
        <taxon>Duplodnaviria</taxon>
        <taxon>Heunggongvirae</taxon>
        <taxon>Uroviricota</taxon>
        <taxon>Caudoviricetes</taxon>
    </lineage>
</organism>
<dbReference type="InterPro" id="IPR006944">
    <property type="entry name" value="Phage/GTA_portal"/>
</dbReference>
<keyword evidence="1" id="KW-1188">Viral release from host cell</keyword>
<keyword evidence="2" id="KW-1162">Viral penetration into host cytoplasm</keyword>
<sequence>MSRKRSNNKSQRPDLIKSLASLSFEEIEALNKTVPTLLQSKLQQMVSSNDVEAIMKANLYLDANSRQNSEMKAVFFDPNEANQTGQGFKDPRYYGSLSFETLRRMGDIFIIRSVVNTRVEQVQNFLHFSLDEQKEGFTIRKKKSRFEDKTTEPSKEEQRKIEYIIDFLERGGINEKWDKFDTFQDFGRKIVFDTLTLDQLAFEIVRDRSWNLNKFRAVDASLIRLLDSADPKMREEWEKYRFKGYLPRYCMVFNDMILQNPTTKEHVIFYPWELGYGIRNKSTNIYKNGYGTSELETLVEIITWILWGMQYNGNFFSKGSQPKGFINVKNNNIDNTTLNEFRQAWTQTMRGVSNSHRVPIINGIDLEWIDLQKNNRDMEFNDWLKFLLIITCSVYRIDPTELGFQFKDQAQIFGQDGQRERLNHSRDKGLKPLLIFLQNIINHYLIDEIDSDFEFAFTGIEVEDEEKQVELDKKKLEGGMVSMEDIFRKYSGRDFDPETDTILNQVYQTAAQTKQQQAMYGGEGMNEEVDNQTADEGGEENPLDFEDENYEKAMDSNPILGSAMKYIKENWGAGK</sequence>
<keyword evidence="1" id="KW-0118">Viral capsid assembly</keyword>
<keyword evidence="2" id="KW-1171">Viral genome ejection through host cell envelope</keyword>
<evidence type="ECO:0000256" key="4">
    <source>
        <dbReference type="SAM" id="MobiDB-lite"/>
    </source>
</evidence>
<name>A0A8S5MN33_9CAUD</name>
<evidence type="ECO:0000256" key="3">
    <source>
        <dbReference type="ARBA" id="ARBA00023219"/>
    </source>
</evidence>
<evidence type="ECO:0000256" key="1">
    <source>
        <dbReference type="ARBA" id="ARBA00022950"/>
    </source>
</evidence>
<protein>
    <submittedName>
        <fullName evidence="5">Portal protein</fullName>
    </submittedName>
</protein>
<proteinExistence type="predicted"/>
<accession>A0A8S5MN33</accession>